<keyword evidence="7" id="KW-0255">Endonuclease</keyword>
<evidence type="ECO:0000259" key="9">
    <source>
        <dbReference type="Pfam" id="PF12320"/>
    </source>
</evidence>
<comment type="function">
    <text evidence="7">SbcCD cleaves DNA hairpin structures. These structures can inhibit DNA replication and are intermediates in certain DNA recombination reactions. The complex acts as a 3'-&gt;5' double strand exonuclease that can open hairpins. It also has a 5' single-strand endonuclease activity.</text>
</comment>
<dbReference type="SUPFAM" id="SSF56300">
    <property type="entry name" value="Metallo-dependent phosphatases"/>
    <property type="match status" value="1"/>
</dbReference>
<dbReference type="InterPro" id="IPR050535">
    <property type="entry name" value="DNA_Repair-Maintenance_Comp"/>
</dbReference>
<evidence type="ECO:0000256" key="4">
    <source>
        <dbReference type="ARBA" id="ARBA00022722"/>
    </source>
</evidence>
<feature type="domain" description="Calcineurin-like phosphoesterase" evidence="8">
    <location>
        <begin position="1"/>
        <end position="102"/>
    </location>
</feature>
<keyword evidence="11" id="KW-1185">Reference proteome</keyword>
<keyword evidence="5 7" id="KW-0378">Hydrolase</keyword>
<dbReference type="GO" id="GO:0004527">
    <property type="term" value="F:exonuclease activity"/>
    <property type="evidence" value="ECO:0007669"/>
    <property type="project" value="UniProtKB-KW"/>
</dbReference>
<evidence type="ECO:0000313" key="11">
    <source>
        <dbReference type="Proteomes" id="UP000619838"/>
    </source>
</evidence>
<dbReference type="NCBIfam" id="TIGR00619">
    <property type="entry name" value="sbcd"/>
    <property type="match status" value="1"/>
</dbReference>
<dbReference type="InterPro" id="IPR004593">
    <property type="entry name" value="SbcD"/>
</dbReference>
<dbReference type="Pfam" id="PF12320">
    <property type="entry name" value="SbcD_C"/>
    <property type="match status" value="1"/>
</dbReference>
<dbReference type="PANTHER" id="PTHR30337">
    <property type="entry name" value="COMPONENT OF ATP-DEPENDENT DSDNA EXONUCLEASE"/>
    <property type="match status" value="1"/>
</dbReference>
<keyword evidence="6 7" id="KW-0269">Exonuclease</keyword>
<evidence type="ECO:0000259" key="8">
    <source>
        <dbReference type="Pfam" id="PF00149"/>
    </source>
</evidence>
<dbReference type="Proteomes" id="UP000619838">
    <property type="component" value="Unassembled WGS sequence"/>
</dbReference>
<dbReference type="RefSeq" id="WP_175187583.1">
    <property type="nucleotide sequence ID" value="NZ_JABVZQ010000012.1"/>
</dbReference>
<keyword evidence="4 7" id="KW-0540">Nuclease</keyword>
<name>A0ABR9XT75_9CHLB</name>
<organism evidence="10 11">
    <name type="scientific">Prosthecochloris ethylica</name>
    <dbReference type="NCBI Taxonomy" id="2743976"/>
    <lineage>
        <taxon>Bacteria</taxon>
        <taxon>Pseudomonadati</taxon>
        <taxon>Chlorobiota</taxon>
        <taxon>Chlorobiia</taxon>
        <taxon>Chlorobiales</taxon>
        <taxon>Chlorobiaceae</taxon>
        <taxon>Prosthecochloris</taxon>
    </lineage>
</organism>
<keyword evidence="7" id="KW-0235">DNA replication</keyword>
<dbReference type="PANTHER" id="PTHR30337:SF0">
    <property type="entry name" value="NUCLEASE SBCCD SUBUNIT D"/>
    <property type="match status" value="1"/>
</dbReference>
<comment type="subunit">
    <text evidence="2 7">Heterodimer of SbcC and SbcD.</text>
</comment>
<dbReference type="Gene3D" id="3.30.160.720">
    <property type="match status" value="1"/>
</dbReference>
<proteinExistence type="inferred from homology"/>
<dbReference type="EMBL" id="JADGII010000013">
    <property type="protein sequence ID" value="MBF0637175.1"/>
    <property type="molecule type" value="Genomic_DNA"/>
</dbReference>
<reference evidence="10 11" key="1">
    <citation type="journal article" date="2020" name="Microorganisms">
        <title>Simultaneous Genome Sequencing of Prosthecochloris ethylica and Desulfuromonas acetoxidans within a Syntrophic Mixture Reveals Unique Pili and Protein Interactions.</title>
        <authorList>
            <person name="Kyndt J.A."/>
            <person name="Van Beeumen J.J."/>
            <person name="Meyer T.E."/>
        </authorList>
    </citation>
    <scope>NUCLEOTIDE SEQUENCE [LARGE SCALE GENOMIC DNA]</scope>
    <source>
        <strain evidence="10 11">N3</strain>
    </source>
</reference>
<protein>
    <recommendedName>
        <fullName evidence="3 7">Nuclease SbcCD subunit D</fullName>
    </recommendedName>
</protein>
<accession>A0ABR9XT75</accession>
<comment type="caution">
    <text evidence="10">The sequence shown here is derived from an EMBL/GenBank/DDBJ whole genome shotgun (WGS) entry which is preliminary data.</text>
</comment>
<dbReference type="InterPro" id="IPR004843">
    <property type="entry name" value="Calcineurin-like_PHP"/>
</dbReference>
<dbReference type="InterPro" id="IPR029052">
    <property type="entry name" value="Metallo-depent_PP-like"/>
</dbReference>
<keyword evidence="7" id="KW-0233">DNA recombination</keyword>
<evidence type="ECO:0000313" key="10">
    <source>
        <dbReference type="EMBL" id="MBF0637175.1"/>
    </source>
</evidence>
<dbReference type="InterPro" id="IPR026843">
    <property type="entry name" value="SbcD_C"/>
</dbReference>
<evidence type="ECO:0000256" key="1">
    <source>
        <dbReference type="ARBA" id="ARBA00010555"/>
    </source>
</evidence>
<evidence type="ECO:0000256" key="2">
    <source>
        <dbReference type="ARBA" id="ARBA00011322"/>
    </source>
</evidence>
<dbReference type="Gene3D" id="3.60.21.10">
    <property type="match status" value="1"/>
</dbReference>
<evidence type="ECO:0000256" key="7">
    <source>
        <dbReference type="RuleBase" id="RU363069"/>
    </source>
</evidence>
<dbReference type="Pfam" id="PF00149">
    <property type="entry name" value="Metallophos"/>
    <property type="match status" value="1"/>
</dbReference>
<dbReference type="InterPro" id="IPR041796">
    <property type="entry name" value="Mre11_N"/>
</dbReference>
<comment type="similarity">
    <text evidence="1 7">Belongs to the SbcD family.</text>
</comment>
<evidence type="ECO:0000256" key="5">
    <source>
        <dbReference type="ARBA" id="ARBA00022801"/>
    </source>
</evidence>
<feature type="domain" description="Nuclease SbcCD subunit D C-terminal" evidence="9">
    <location>
        <begin position="284"/>
        <end position="380"/>
    </location>
</feature>
<gene>
    <name evidence="7" type="primary">sbcD</name>
    <name evidence="10" type="ORF">INT08_08330</name>
</gene>
<evidence type="ECO:0000256" key="6">
    <source>
        <dbReference type="ARBA" id="ARBA00022839"/>
    </source>
</evidence>
<evidence type="ECO:0000256" key="3">
    <source>
        <dbReference type="ARBA" id="ARBA00013365"/>
    </source>
</evidence>
<dbReference type="CDD" id="cd00840">
    <property type="entry name" value="MPP_Mre11_N"/>
    <property type="match status" value="1"/>
</dbReference>
<sequence length="409" mass="45731">MKFLHTSDWHIGADLYGRKRYDEFERFLDWLAGFIEEEQVELLLVAGDIFHTTTPGNRAQALYFSFLHRLSSSSCRHVVLTAGNHDSPTFLDAPRELLRHLQIHVVGESSPDPSDEVLLLEGPDGRPEAVIGAVPYLRDRDIRTVSAGESPGDKTRKLLDGIARHYREVCRHAHEVRHAAGGNLPMLVTGHLFAAGGTTVEGDGVREIYVGSLARVDAGAFPQEIDYLALGHLHCAQRVGGHEHMRYSGSPLPMGFGEAGRAKSVIVGTTEGRTVTVREHPVPCFQSLERITGDLQEITSVVRALQASGSTAWLDIDYTGTLPALSLRHELDALMETGELEILRIRNRHVADLALGRMGEEEELVDLGEEEVFRRCLEKREANEEEYPYLLEMYREILRDMHEDDSRAE</sequence>